<dbReference type="OMA" id="HIPTHMP"/>
<dbReference type="EMBL" id="KK198758">
    <property type="protein sequence ID" value="KCW67019.1"/>
    <property type="molecule type" value="Genomic_DNA"/>
</dbReference>
<organism evidence="3">
    <name type="scientific">Eucalyptus grandis</name>
    <name type="common">Flooded gum</name>
    <dbReference type="NCBI Taxonomy" id="71139"/>
    <lineage>
        <taxon>Eukaryota</taxon>
        <taxon>Viridiplantae</taxon>
        <taxon>Streptophyta</taxon>
        <taxon>Embryophyta</taxon>
        <taxon>Tracheophyta</taxon>
        <taxon>Spermatophyta</taxon>
        <taxon>Magnoliopsida</taxon>
        <taxon>eudicotyledons</taxon>
        <taxon>Gunneridae</taxon>
        <taxon>Pentapetalae</taxon>
        <taxon>rosids</taxon>
        <taxon>malvids</taxon>
        <taxon>Myrtales</taxon>
        <taxon>Myrtaceae</taxon>
        <taxon>Myrtoideae</taxon>
        <taxon>Eucalypteae</taxon>
        <taxon>Eucalyptus</taxon>
    </lineage>
</organism>
<dbReference type="InParanoid" id="A0A059BLX7"/>
<evidence type="ECO:0000256" key="2">
    <source>
        <dbReference type="SAM" id="Phobius"/>
    </source>
</evidence>
<sequence length="104" mass="11771">MESYNSLAFPSSRTHPHIPTHMPTPTTMNILIILLLFLLPVLFLLSWRRRGSSRKLPPGLLGIPIIGQSLDLLRAMRTNTGEEWLHERVRKYGPISKLSLSSAN</sequence>
<reference evidence="3" key="1">
    <citation type="submission" date="2013-07" db="EMBL/GenBank/DDBJ databases">
        <title>The genome of Eucalyptus grandis.</title>
        <authorList>
            <person name="Schmutz J."/>
            <person name="Hayes R."/>
            <person name="Myburg A."/>
            <person name="Tuskan G."/>
            <person name="Grattapaglia D."/>
            <person name="Rokhsar D.S."/>
        </authorList>
    </citation>
    <scope>NUCLEOTIDE SEQUENCE</scope>
    <source>
        <tissue evidence="3">Leaf extractions</tissue>
    </source>
</reference>
<gene>
    <name evidence="3" type="ORF">EUGRSUZ_F00778</name>
</gene>
<feature type="transmembrane region" description="Helical" evidence="2">
    <location>
        <begin position="28"/>
        <end position="47"/>
    </location>
</feature>
<protein>
    <submittedName>
        <fullName evidence="3">Uncharacterized protein</fullName>
    </submittedName>
</protein>
<keyword evidence="2" id="KW-0472">Membrane</keyword>
<keyword evidence="2" id="KW-1133">Transmembrane helix</keyword>
<feature type="compositionally biased region" description="Polar residues" evidence="1">
    <location>
        <begin position="1"/>
        <end position="13"/>
    </location>
</feature>
<proteinExistence type="predicted"/>
<dbReference type="AlphaFoldDB" id="A0A059BLX7"/>
<dbReference type="GO" id="GO:0020037">
    <property type="term" value="F:heme binding"/>
    <property type="evidence" value="ECO:0007669"/>
    <property type="project" value="InterPro"/>
</dbReference>
<dbReference type="STRING" id="71139.A0A059BLX7"/>
<feature type="region of interest" description="Disordered" evidence="1">
    <location>
        <begin position="1"/>
        <end position="20"/>
    </location>
</feature>
<dbReference type="InterPro" id="IPR036396">
    <property type="entry name" value="Cyt_P450_sf"/>
</dbReference>
<dbReference type="Gramene" id="KCW67019">
    <property type="protein sequence ID" value="KCW67019"/>
    <property type="gene ID" value="EUGRSUZ_F00778"/>
</dbReference>
<dbReference type="GO" id="GO:0004497">
    <property type="term" value="F:monooxygenase activity"/>
    <property type="evidence" value="ECO:0007669"/>
    <property type="project" value="InterPro"/>
</dbReference>
<keyword evidence="2" id="KW-0812">Transmembrane</keyword>
<evidence type="ECO:0000313" key="3">
    <source>
        <dbReference type="EMBL" id="KCW67019.1"/>
    </source>
</evidence>
<dbReference type="GO" id="GO:0016705">
    <property type="term" value="F:oxidoreductase activity, acting on paired donors, with incorporation or reduction of molecular oxygen"/>
    <property type="evidence" value="ECO:0007669"/>
    <property type="project" value="InterPro"/>
</dbReference>
<evidence type="ECO:0000256" key="1">
    <source>
        <dbReference type="SAM" id="MobiDB-lite"/>
    </source>
</evidence>
<dbReference type="GO" id="GO:0005506">
    <property type="term" value="F:iron ion binding"/>
    <property type="evidence" value="ECO:0007669"/>
    <property type="project" value="InterPro"/>
</dbReference>
<name>A0A059BLX7_EUCGR</name>
<accession>A0A059BLX7</accession>
<dbReference type="Gene3D" id="1.10.630.10">
    <property type="entry name" value="Cytochrome P450"/>
    <property type="match status" value="1"/>
</dbReference>
<dbReference type="SUPFAM" id="SSF48264">
    <property type="entry name" value="Cytochrome P450"/>
    <property type="match status" value="1"/>
</dbReference>